<organism evidence="3 4">
    <name type="scientific">Croceibacterium salegens</name>
    <dbReference type="NCBI Taxonomy" id="1737568"/>
    <lineage>
        <taxon>Bacteria</taxon>
        <taxon>Pseudomonadati</taxon>
        <taxon>Pseudomonadota</taxon>
        <taxon>Alphaproteobacteria</taxon>
        <taxon>Sphingomonadales</taxon>
        <taxon>Erythrobacteraceae</taxon>
        <taxon>Croceibacterium</taxon>
    </lineage>
</organism>
<feature type="region of interest" description="Disordered" evidence="1">
    <location>
        <begin position="21"/>
        <end position="50"/>
    </location>
</feature>
<protein>
    <submittedName>
        <fullName evidence="3">Uncharacterized protein</fullName>
    </submittedName>
</protein>
<feature type="chain" id="PRO_5026205891" evidence="2">
    <location>
        <begin position="22"/>
        <end position="206"/>
    </location>
</feature>
<dbReference type="RefSeq" id="WP_159794828.1">
    <property type="nucleotide sequence ID" value="NZ_WTYM01000041.1"/>
</dbReference>
<feature type="signal peptide" evidence="2">
    <location>
        <begin position="1"/>
        <end position="21"/>
    </location>
</feature>
<dbReference type="AlphaFoldDB" id="A0A6I4SUV8"/>
<keyword evidence="4" id="KW-1185">Reference proteome</keyword>
<name>A0A6I4SUV8_9SPHN</name>
<accession>A0A6I4SUV8</accession>
<dbReference type="Proteomes" id="UP000433652">
    <property type="component" value="Unassembled WGS sequence"/>
</dbReference>
<sequence>MRFSHLVAASVSLLLPLAATAQDAPPPPEPAADGAVPAEAPPPPEATTAFKQDKPCMEKVSDELIYSFGEVTAWPDDGVEMYTPSGVEILGHPVAYVLVKHGGDGGKIDELDYRLQGMQRKVGTPHDSELLKAFDKEFKGADCAKATQSTCGVIYKADQPFTGAEIGSGEIDVGRSAKGPKLAMVNADYNLSDADPVFLACFYRGK</sequence>
<comment type="caution">
    <text evidence="3">The sequence shown here is derived from an EMBL/GenBank/DDBJ whole genome shotgun (WGS) entry which is preliminary data.</text>
</comment>
<evidence type="ECO:0000313" key="3">
    <source>
        <dbReference type="EMBL" id="MXO59934.1"/>
    </source>
</evidence>
<evidence type="ECO:0000256" key="1">
    <source>
        <dbReference type="SAM" id="MobiDB-lite"/>
    </source>
</evidence>
<reference evidence="3 4" key="1">
    <citation type="submission" date="2019-12" db="EMBL/GenBank/DDBJ databases">
        <title>Genomic-based taxomic classification of the family Erythrobacteraceae.</title>
        <authorList>
            <person name="Xu L."/>
        </authorList>
    </citation>
    <scope>NUCLEOTIDE SEQUENCE [LARGE SCALE GENOMIC DNA]</scope>
    <source>
        <strain evidence="3 4">MCCC 1K01500</strain>
    </source>
</reference>
<evidence type="ECO:0000313" key="4">
    <source>
        <dbReference type="Proteomes" id="UP000433652"/>
    </source>
</evidence>
<proteinExistence type="predicted"/>
<gene>
    <name evidence="3" type="ORF">GRI89_10320</name>
</gene>
<evidence type="ECO:0000256" key="2">
    <source>
        <dbReference type="SAM" id="SignalP"/>
    </source>
</evidence>
<keyword evidence="2" id="KW-0732">Signal</keyword>
<dbReference type="OrthoDB" id="9877370at2"/>
<dbReference type="EMBL" id="WTYM01000041">
    <property type="protein sequence ID" value="MXO59934.1"/>
    <property type="molecule type" value="Genomic_DNA"/>
</dbReference>